<proteinExistence type="predicted"/>
<evidence type="ECO:0000313" key="4">
    <source>
        <dbReference type="Proteomes" id="UP000245910"/>
    </source>
</evidence>
<dbReference type="OrthoDB" id="5429634at2759"/>
<feature type="transmembrane region" description="Helical" evidence="1">
    <location>
        <begin position="149"/>
        <end position="171"/>
    </location>
</feature>
<feature type="transmembrane region" description="Helical" evidence="1">
    <location>
        <begin position="647"/>
        <end position="669"/>
    </location>
</feature>
<dbReference type="AlphaFoldDB" id="A0A2L2TU27"/>
<dbReference type="STRING" id="56646.A0A2L2TU27"/>
<keyword evidence="1" id="KW-0812">Transmembrane</keyword>
<name>A0A2L2TU27_9HYPO</name>
<reference evidence="4" key="1">
    <citation type="submission" date="2014-10" db="EMBL/GenBank/DDBJ databases">
        <authorList>
            <person name="King R."/>
        </authorList>
    </citation>
    <scope>NUCLEOTIDE SEQUENCE [LARGE SCALE GENOMIC DNA]</scope>
    <source>
        <strain evidence="4">A3/5</strain>
    </source>
</reference>
<dbReference type="Proteomes" id="UP000245910">
    <property type="component" value="Chromosome I"/>
</dbReference>
<accession>A0A2L2TU27</accession>
<dbReference type="InterPro" id="IPR046623">
    <property type="entry name" value="DUF6536"/>
</dbReference>
<feature type="transmembrane region" description="Helical" evidence="1">
    <location>
        <begin position="89"/>
        <end position="110"/>
    </location>
</feature>
<keyword evidence="4" id="KW-1185">Reference proteome</keyword>
<keyword evidence="1" id="KW-1133">Transmembrane helix</keyword>
<keyword evidence="1" id="KW-0472">Membrane</keyword>
<organism evidence="3 4">
    <name type="scientific">Fusarium venenatum</name>
    <dbReference type="NCBI Taxonomy" id="56646"/>
    <lineage>
        <taxon>Eukaryota</taxon>
        <taxon>Fungi</taxon>
        <taxon>Dikarya</taxon>
        <taxon>Ascomycota</taxon>
        <taxon>Pezizomycotina</taxon>
        <taxon>Sordariomycetes</taxon>
        <taxon>Hypocreomycetidae</taxon>
        <taxon>Hypocreales</taxon>
        <taxon>Nectriaceae</taxon>
        <taxon>Fusarium</taxon>
    </lineage>
</organism>
<dbReference type="PANTHER" id="PTHR35395">
    <property type="entry name" value="DUF6536 DOMAIN-CONTAINING PROTEIN"/>
    <property type="match status" value="1"/>
</dbReference>
<evidence type="ECO:0000256" key="1">
    <source>
        <dbReference type="SAM" id="Phobius"/>
    </source>
</evidence>
<feature type="transmembrane region" description="Helical" evidence="1">
    <location>
        <begin position="486"/>
        <end position="510"/>
    </location>
</feature>
<dbReference type="EMBL" id="LN649229">
    <property type="protein sequence ID" value="CEI67606.1"/>
    <property type="molecule type" value="Genomic_DNA"/>
</dbReference>
<evidence type="ECO:0000259" key="2">
    <source>
        <dbReference type="Pfam" id="PF20163"/>
    </source>
</evidence>
<dbReference type="PANTHER" id="PTHR35395:SF1">
    <property type="entry name" value="DUF6536 DOMAIN-CONTAINING PROTEIN"/>
    <property type="match status" value="1"/>
</dbReference>
<feature type="transmembrane region" description="Helical" evidence="1">
    <location>
        <begin position="386"/>
        <end position="405"/>
    </location>
</feature>
<protein>
    <recommendedName>
        <fullName evidence="2">DUF6536 domain-containing protein</fullName>
    </recommendedName>
</protein>
<feature type="transmembrane region" description="Helical" evidence="1">
    <location>
        <begin position="12"/>
        <end position="31"/>
    </location>
</feature>
<feature type="transmembrane region" description="Helical" evidence="1">
    <location>
        <begin position="604"/>
        <end position="627"/>
    </location>
</feature>
<sequence>MASFSGWRRTALYLTILITTILIFLIVLLFLSRFHFGKNDSSTFDDDIDPEWLKDTPFSYKTAPDPEKDTLGLGILYKGDCTKSSEINLWIHLAINIIGTGILASSNFFMQSLVAPVRAEVDAAHKSGYWLEIGVPSIRNFRFLKRRNVFFWSLFCLSSIPLQLILNGVVLEAKSINGATLVLGSNELVKGGWHDRVPISVMGNDPLSVARHNLWDISKSLAATETRGYWEKLAFKDCMERYNNPDVPLTQYRHVIFIMYDYDDLNLTSTKGWKPVDVKKDTNNLKDINKINPVWGYNTMIYTELFGDPIQTTKVQPFPLSHYDVAPKWISNVWQIEDTTNVFDPVSGVFITDPRYFKDGHRVLQVDHCLSERFTAPCQVRIANSLLLIVCVMCAIKCVLCVLVLKLRGDEKPLITPGDAIASFIARPDEETKGMCTLNITDLKRNTIKGTRGVGDTNRTQKWLQSPRQWHVDATTRRFRNAVPRLIWLVTFVLIGSALITAMSMLIVAASDQPLNDSHFRRTRHTSEVAAHTFGRSSLVTLTVVANLPQLVLSFCYFTYNGLLTRILSELEWSKYSIKHRALRVTEPKGEQSSTYRLQLPYRFSVPLIIISTLLHWIYSSCIYVSKYHDFSPTYPYNIMSSLGLQFSTKAILIGLCVSLGAAIVPVVLAQLKLPGTMVIAGGNSAVISAACHYPSTKLRPIVSSRSSWQYDSTSVRLMANQELEELEELQEVARKKLKWGVLVTGNSKESLVGHLGFGTKDSDVGKPTEGEYYSGL</sequence>
<feature type="domain" description="DUF6536" evidence="2">
    <location>
        <begin position="70"/>
        <end position="187"/>
    </location>
</feature>
<evidence type="ECO:0000313" key="3">
    <source>
        <dbReference type="EMBL" id="CEI67606.1"/>
    </source>
</evidence>
<dbReference type="Pfam" id="PF20163">
    <property type="entry name" value="DUF6536"/>
    <property type="match status" value="1"/>
</dbReference>